<dbReference type="Proteomes" id="UP001243717">
    <property type="component" value="Unassembled WGS sequence"/>
</dbReference>
<evidence type="ECO:0000313" key="6">
    <source>
        <dbReference type="EMBL" id="MDQ8192802.1"/>
    </source>
</evidence>
<keyword evidence="7" id="KW-1185">Reference proteome</keyword>
<reference evidence="6 7" key="1">
    <citation type="submission" date="2023-04" db="EMBL/GenBank/DDBJ databases">
        <title>A novel bacteria isolated from coastal sediment.</title>
        <authorList>
            <person name="Liu X.-J."/>
            <person name="Du Z.-J."/>
        </authorList>
    </citation>
    <scope>NUCLEOTIDE SEQUENCE [LARGE SCALE GENOMIC DNA]</scope>
    <source>
        <strain evidence="6 7">SDUM461004</strain>
    </source>
</reference>
<dbReference type="EMBL" id="JARXIC010000001">
    <property type="protein sequence ID" value="MDQ8192802.1"/>
    <property type="molecule type" value="Genomic_DNA"/>
</dbReference>
<dbReference type="PANTHER" id="PTHR43498">
    <property type="entry name" value="FERREDOXIN:COB-COM HETERODISULFIDE REDUCTASE SUBUNIT A"/>
    <property type="match status" value="1"/>
</dbReference>
<evidence type="ECO:0000256" key="3">
    <source>
        <dbReference type="ARBA" id="ARBA00023002"/>
    </source>
</evidence>
<keyword evidence="2" id="KW-0479">Metal-binding</keyword>
<dbReference type="Gene3D" id="3.50.50.60">
    <property type="entry name" value="FAD/NAD(P)-binding domain"/>
    <property type="match status" value="1"/>
</dbReference>
<evidence type="ECO:0000256" key="2">
    <source>
        <dbReference type="ARBA" id="ARBA00022723"/>
    </source>
</evidence>
<keyword evidence="3" id="KW-0560">Oxidoreductase</keyword>
<gene>
    <name evidence="6" type="ORF">QEH59_00095</name>
</gene>
<dbReference type="RefSeq" id="WP_308983312.1">
    <property type="nucleotide sequence ID" value="NZ_JARXIC010000001.1"/>
</dbReference>
<dbReference type="InterPro" id="IPR039650">
    <property type="entry name" value="HdrA-like"/>
</dbReference>
<sequence>MPEKNQNSYFEEQCRSIPVVEQADVVVCGSGPAGIAAALSAARSGAKTTLIEVHGCLGGVWTAGMLSWVIDSHDKPGIMKEIIARLDQRGARTLRVEDGRSFGYDIEQMKLLLEEMMLEAGVRVLIHTRIVAVGCDQRDHVDVVITESKSGRQAIKGACFIDATGDGDLAAFAGCSYDLGRPEDGGCQPMSLMAVVSGVRKDEIKPFIGGGLREPKARLLAEFKRAGVAPSYSAPTLFKIHDELYGMMANHQYDVSAVNSEQISAATLTARAEIHRLVAALRSLGPPWDQLYIVGTAEQIGVREGRRIHGEYVVRMQDLIEGVRHEDAICRVCFGIDVHSTDDKVSQDFASENKTKTLPYDIPYRALIAKGFGNLLLSGRCISGDFFAHASYRVTGNAVTMGQGAGVAAALIAKNSQRALEVSWADIEKGMDAINKKVSETYLNSEPDQLVYV</sequence>
<protein>
    <submittedName>
        <fullName evidence="6">FAD-dependent oxidoreductase</fullName>
    </submittedName>
</protein>
<keyword evidence="1" id="KW-0004">4Fe-4S</keyword>
<evidence type="ECO:0000256" key="5">
    <source>
        <dbReference type="ARBA" id="ARBA00023014"/>
    </source>
</evidence>
<dbReference type="SUPFAM" id="SSF51905">
    <property type="entry name" value="FAD/NAD(P)-binding domain"/>
    <property type="match status" value="1"/>
</dbReference>
<dbReference type="Pfam" id="PF12831">
    <property type="entry name" value="FAD_oxidored"/>
    <property type="match status" value="1"/>
</dbReference>
<organism evidence="6 7">
    <name type="scientific">Thalassobacterium sedimentorum</name>
    <dbReference type="NCBI Taxonomy" id="3041258"/>
    <lineage>
        <taxon>Bacteria</taxon>
        <taxon>Pseudomonadati</taxon>
        <taxon>Verrucomicrobiota</taxon>
        <taxon>Opitutia</taxon>
        <taxon>Puniceicoccales</taxon>
        <taxon>Coraliomargaritaceae</taxon>
        <taxon>Thalassobacterium</taxon>
    </lineage>
</organism>
<dbReference type="PRINTS" id="PR00469">
    <property type="entry name" value="PNDRDTASEII"/>
</dbReference>
<keyword evidence="4" id="KW-0408">Iron</keyword>
<name>A0ABU1ADY8_9BACT</name>
<comment type="caution">
    <text evidence="6">The sequence shown here is derived from an EMBL/GenBank/DDBJ whole genome shotgun (WGS) entry which is preliminary data.</text>
</comment>
<evidence type="ECO:0000313" key="7">
    <source>
        <dbReference type="Proteomes" id="UP001243717"/>
    </source>
</evidence>
<keyword evidence="5" id="KW-0411">Iron-sulfur</keyword>
<accession>A0ABU1ADY8</accession>
<dbReference type="InterPro" id="IPR036188">
    <property type="entry name" value="FAD/NAD-bd_sf"/>
</dbReference>
<evidence type="ECO:0000256" key="1">
    <source>
        <dbReference type="ARBA" id="ARBA00022485"/>
    </source>
</evidence>
<dbReference type="PANTHER" id="PTHR43498:SF1">
    <property type="entry name" value="COB--COM HETERODISULFIDE REDUCTASE IRON-SULFUR SUBUNIT A"/>
    <property type="match status" value="1"/>
</dbReference>
<evidence type="ECO:0000256" key="4">
    <source>
        <dbReference type="ARBA" id="ARBA00023004"/>
    </source>
</evidence>
<proteinExistence type="predicted"/>